<dbReference type="GO" id="GO:0005829">
    <property type="term" value="C:cytosol"/>
    <property type="evidence" value="ECO:0007669"/>
    <property type="project" value="TreeGrafter"/>
</dbReference>
<dbReference type="PANTHER" id="PTHR30231">
    <property type="entry name" value="DNA POLYMERASE III SUBUNIT EPSILON"/>
    <property type="match status" value="1"/>
</dbReference>
<dbReference type="InterPro" id="IPR036397">
    <property type="entry name" value="RNaseH_sf"/>
</dbReference>
<keyword evidence="3 6" id="KW-0269">Exonuclease</keyword>
<feature type="domain" description="Exonuclease" evidence="5">
    <location>
        <begin position="7"/>
        <end position="190"/>
    </location>
</feature>
<dbReference type="Gene3D" id="3.30.420.10">
    <property type="entry name" value="Ribonuclease H-like superfamily/Ribonuclease H"/>
    <property type="match status" value="1"/>
</dbReference>
<sequence>MSLKSIRRAGFDTETTSPDPETARIVTAALVFRGGNKPAQDYTWLINPGVEIPAEATAIHGITTEQAQAEGQDPKVALEEIADMLTRAIAYGMPIVAFNLSFDWTVFDRDLRRHGLAPMTERLVGIAAPALIDPHVIDKQVDRYRKGSGMRKLQPTADVYGIEITDWHTAQADALAALLIAEAQFERYPWLADRGPAGLYEAQQTWRREQQAGLQEWFRTKATPEQGGDPDKVIDGSWPMRPFPMTAVTS</sequence>
<dbReference type="GO" id="GO:0003676">
    <property type="term" value="F:nucleic acid binding"/>
    <property type="evidence" value="ECO:0007669"/>
    <property type="project" value="InterPro"/>
</dbReference>
<dbReference type="SUPFAM" id="SSF53098">
    <property type="entry name" value="Ribonuclease H-like"/>
    <property type="match status" value="1"/>
</dbReference>
<keyword evidence="2" id="KW-0378">Hydrolase</keyword>
<organism evidence="6">
    <name type="scientific">Kitasatospora camelliae</name>
    <dbReference type="NCBI Taxonomy" id="3156397"/>
    <lineage>
        <taxon>Bacteria</taxon>
        <taxon>Bacillati</taxon>
        <taxon>Actinomycetota</taxon>
        <taxon>Actinomycetes</taxon>
        <taxon>Kitasatosporales</taxon>
        <taxon>Streptomycetaceae</taxon>
        <taxon>Kitasatospora</taxon>
    </lineage>
</organism>
<dbReference type="AlphaFoldDB" id="A0AAU8K4C1"/>
<dbReference type="EMBL" id="CP159872">
    <property type="protein sequence ID" value="XCM83013.1"/>
    <property type="molecule type" value="Genomic_DNA"/>
</dbReference>
<proteinExistence type="predicted"/>
<dbReference type="KEGG" id="kcm:ABWK59_30870"/>
<accession>A0AAU8K4C1</accession>
<evidence type="ECO:0000313" key="6">
    <source>
        <dbReference type="EMBL" id="XCM83013.1"/>
    </source>
</evidence>
<evidence type="ECO:0000256" key="2">
    <source>
        <dbReference type="ARBA" id="ARBA00022801"/>
    </source>
</evidence>
<dbReference type="CDD" id="cd06127">
    <property type="entry name" value="DEDDh"/>
    <property type="match status" value="1"/>
</dbReference>
<dbReference type="Pfam" id="PF00929">
    <property type="entry name" value="RNase_T"/>
    <property type="match status" value="1"/>
</dbReference>
<evidence type="ECO:0000256" key="1">
    <source>
        <dbReference type="ARBA" id="ARBA00022722"/>
    </source>
</evidence>
<protein>
    <submittedName>
        <fullName evidence="6">Exonuclease domain-containing protein</fullName>
    </submittedName>
</protein>
<gene>
    <name evidence="6" type="ORF">ABWK59_30870</name>
</gene>
<evidence type="ECO:0000256" key="4">
    <source>
        <dbReference type="SAM" id="MobiDB-lite"/>
    </source>
</evidence>
<reference evidence="6" key="1">
    <citation type="submission" date="2024-06" db="EMBL/GenBank/DDBJ databases">
        <title>The genome sequences of Kitasatospora sp. strain HUAS MG31.</title>
        <authorList>
            <person name="Mo P."/>
        </authorList>
    </citation>
    <scope>NUCLEOTIDE SEQUENCE</scope>
    <source>
        <strain evidence="6">HUAS MG31</strain>
    </source>
</reference>
<dbReference type="InterPro" id="IPR013520">
    <property type="entry name" value="Ribonucl_H"/>
</dbReference>
<dbReference type="SMART" id="SM00479">
    <property type="entry name" value="EXOIII"/>
    <property type="match status" value="1"/>
</dbReference>
<dbReference type="InterPro" id="IPR012337">
    <property type="entry name" value="RNaseH-like_sf"/>
</dbReference>
<keyword evidence="1" id="KW-0540">Nuclease</keyword>
<evidence type="ECO:0000259" key="5">
    <source>
        <dbReference type="SMART" id="SM00479"/>
    </source>
</evidence>
<dbReference type="GO" id="GO:0008408">
    <property type="term" value="F:3'-5' exonuclease activity"/>
    <property type="evidence" value="ECO:0007669"/>
    <property type="project" value="TreeGrafter"/>
</dbReference>
<dbReference type="NCBIfam" id="NF005927">
    <property type="entry name" value="PRK07942.1"/>
    <property type="match status" value="1"/>
</dbReference>
<evidence type="ECO:0000256" key="3">
    <source>
        <dbReference type="ARBA" id="ARBA00022839"/>
    </source>
</evidence>
<dbReference type="PANTHER" id="PTHR30231:SF4">
    <property type="entry name" value="PROTEIN NEN2"/>
    <property type="match status" value="1"/>
</dbReference>
<feature type="region of interest" description="Disordered" evidence="4">
    <location>
        <begin position="220"/>
        <end position="250"/>
    </location>
</feature>
<dbReference type="RefSeq" id="WP_354643948.1">
    <property type="nucleotide sequence ID" value="NZ_CP159872.1"/>
</dbReference>
<name>A0AAU8K4C1_9ACTN</name>